<dbReference type="SUPFAM" id="SSF51161">
    <property type="entry name" value="Trimeric LpxA-like enzymes"/>
    <property type="match status" value="1"/>
</dbReference>
<feature type="non-terminal residue" evidence="1">
    <location>
        <position position="1"/>
    </location>
</feature>
<evidence type="ECO:0008006" key="2">
    <source>
        <dbReference type="Google" id="ProtNLM"/>
    </source>
</evidence>
<dbReference type="EMBL" id="UINC01030362">
    <property type="protein sequence ID" value="SVB14632.1"/>
    <property type="molecule type" value="Genomic_DNA"/>
</dbReference>
<dbReference type="InterPro" id="IPR050484">
    <property type="entry name" value="Transf_Hexapept/Carb_Anhydrase"/>
</dbReference>
<dbReference type="InterPro" id="IPR011004">
    <property type="entry name" value="Trimer_LpxA-like_sf"/>
</dbReference>
<organism evidence="1">
    <name type="scientific">marine metagenome</name>
    <dbReference type="NCBI Taxonomy" id="408172"/>
    <lineage>
        <taxon>unclassified sequences</taxon>
        <taxon>metagenomes</taxon>
        <taxon>ecological metagenomes</taxon>
    </lineage>
</organism>
<accession>A0A382BMN5</accession>
<dbReference type="PANTHER" id="PTHR13061:SF29">
    <property type="entry name" value="GAMMA CARBONIC ANHYDRASE-LIKE 1, MITOCHONDRIAL-RELATED"/>
    <property type="match status" value="1"/>
</dbReference>
<dbReference type="CDD" id="cd04645">
    <property type="entry name" value="LbH_gamma_CA_like"/>
    <property type="match status" value="1"/>
</dbReference>
<reference evidence="1" key="1">
    <citation type="submission" date="2018-05" db="EMBL/GenBank/DDBJ databases">
        <authorList>
            <person name="Lanie J.A."/>
            <person name="Ng W.-L."/>
            <person name="Kazmierczak K.M."/>
            <person name="Andrzejewski T.M."/>
            <person name="Davidsen T.M."/>
            <person name="Wayne K.J."/>
            <person name="Tettelin H."/>
            <person name="Glass J.I."/>
            <person name="Rusch D."/>
            <person name="Podicherti R."/>
            <person name="Tsui H.-C.T."/>
            <person name="Winkler M.E."/>
        </authorList>
    </citation>
    <scope>NUCLEOTIDE SEQUENCE</scope>
</reference>
<protein>
    <recommendedName>
        <fullName evidence="2">Gamma carbonic anhydrase family protein</fullName>
    </recommendedName>
</protein>
<evidence type="ECO:0000313" key="1">
    <source>
        <dbReference type="EMBL" id="SVB14632.1"/>
    </source>
</evidence>
<name>A0A382BMN5_9ZZZZ</name>
<dbReference type="AlphaFoldDB" id="A0A382BMN5"/>
<proteinExistence type="predicted"/>
<dbReference type="InterPro" id="IPR001451">
    <property type="entry name" value="Hexapep"/>
</dbReference>
<dbReference type="InterPro" id="IPR047324">
    <property type="entry name" value="LbH_gamma_CA-like"/>
</dbReference>
<dbReference type="PANTHER" id="PTHR13061">
    <property type="entry name" value="DYNACTIN SUBUNIT P25"/>
    <property type="match status" value="1"/>
</dbReference>
<dbReference type="Gene3D" id="2.160.10.10">
    <property type="entry name" value="Hexapeptide repeat proteins"/>
    <property type="match status" value="1"/>
</dbReference>
<sequence>VIGNVRLEPNSSVWFGAILRGDIEPITVGRGSNVQDGSVLHTDPGRPLTIGKNVTIGHMAMLHGCTVGDNSLIGIGTTIMNGARIGADSIVGAHSLITEEKIFPNGVLIIGTPGQVVRELRSAEINALANSAARYTEKAIEYLSTLQPA</sequence>
<dbReference type="Pfam" id="PF00132">
    <property type="entry name" value="Hexapep"/>
    <property type="match status" value="1"/>
</dbReference>
<gene>
    <name evidence="1" type="ORF">METZ01_LOCUS167486</name>
</gene>